<evidence type="ECO:0000256" key="31">
    <source>
        <dbReference type="SAM" id="MobiDB-lite"/>
    </source>
</evidence>
<dbReference type="FunFam" id="2.60.40.10:FF:000411">
    <property type="entry name" value="Vascular endothelial growth factor receptor 3"/>
    <property type="match status" value="1"/>
</dbReference>
<keyword evidence="12 33" id="KW-0732">Signal</keyword>
<dbReference type="Gene3D" id="3.30.200.20">
    <property type="entry name" value="Phosphorylase Kinase, domain 1"/>
    <property type="match status" value="1"/>
</dbReference>
<keyword evidence="37" id="KW-1185">Reference proteome</keyword>
<evidence type="ECO:0000256" key="4">
    <source>
        <dbReference type="ARBA" id="ARBA00011902"/>
    </source>
</evidence>
<evidence type="ECO:0000256" key="17">
    <source>
        <dbReference type="ARBA" id="ARBA00022989"/>
    </source>
</evidence>
<evidence type="ECO:0000256" key="13">
    <source>
        <dbReference type="ARBA" id="ARBA00022737"/>
    </source>
</evidence>
<dbReference type="SMART" id="SM00219">
    <property type="entry name" value="TyrKc"/>
    <property type="match status" value="1"/>
</dbReference>
<dbReference type="InterPro" id="IPR017441">
    <property type="entry name" value="Protein_kinase_ATP_BS"/>
</dbReference>
<evidence type="ECO:0000256" key="19">
    <source>
        <dbReference type="ARBA" id="ARBA00023137"/>
    </source>
</evidence>
<dbReference type="GO" id="GO:0019838">
    <property type="term" value="F:growth factor binding"/>
    <property type="evidence" value="ECO:0007669"/>
    <property type="project" value="TreeGrafter"/>
</dbReference>
<feature type="binding site" evidence="27">
    <location>
        <position position="1069"/>
    </location>
    <ligand>
        <name>ATP</name>
        <dbReference type="ChEBI" id="CHEBI:30616"/>
    </ligand>
</feature>
<dbReference type="SUPFAM" id="SSF48726">
    <property type="entry name" value="Immunoglobulin"/>
    <property type="match status" value="6"/>
</dbReference>
<dbReference type="InterPro" id="IPR055229">
    <property type="entry name" value="VEGFR1-3_5th"/>
</dbReference>
<dbReference type="InterPro" id="IPR001245">
    <property type="entry name" value="Ser-Thr/Tyr_kinase_cat_dom"/>
</dbReference>
<evidence type="ECO:0000256" key="28">
    <source>
        <dbReference type="PIRSR" id="PIRSR000615-3"/>
    </source>
</evidence>
<dbReference type="GO" id="GO:0005634">
    <property type="term" value="C:nucleus"/>
    <property type="evidence" value="ECO:0007669"/>
    <property type="project" value="UniProtKB-SubCell"/>
</dbReference>
<evidence type="ECO:0000256" key="14">
    <source>
        <dbReference type="ARBA" id="ARBA00022741"/>
    </source>
</evidence>
<dbReference type="STRING" id="137246.A0A401SZ88"/>
<proteinExistence type="inferred from homology"/>
<evidence type="ECO:0000256" key="12">
    <source>
        <dbReference type="ARBA" id="ARBA00022729"/>
    </source>
</evidence>
<dbReference type="GO" id="GO:0001525">
    <property type="term" value="P:angiogenesis"/>
    <property type="evidence" value="ECO:0007669"/>
    <property type="project" value="UniProtKB-KW"/>
</dbReference>
<evidence type="ECO:0000313" key="37">
    <source>
        <dbReference type="Proteomes" id="UP000287033"/>
    </source>
</evidence>
<dbReference type="GO" id="GO:0030335">
    <property type="term" value="P:positive regulation of cell migration"/>
    <property type="evidence" value="ECO:0007669"/>
    <property type="project" value="TreeGrafter"/>
</dbReference>
<keyword evidence="28" id="KW-0479">Metal-binding</keyword>
<evidence type="ECO:0000256" key="30">
    <source>
        <dbReference type="RuleBase" id="RU000311"/>
    </source>
</evidence>
<dbReference type="GO" id="GO:0005524">
    <property type="term" value="F:ATP binding"/>
    <property type="evidence" value="ECO:0007669"/>
    <property type="project" value="UniProtKB-UniRule"/>
</dbReference>
<keyword evidence="21 30" id="KW-0675">Receptor</keyword>
<dbReference type="Pfam" id="PF13927">
    <property type="entry name" value="Ig_3"/>
    <property type="match status" value="1"/>
</dbReference>
<dbReference type="PIRSF" id="PIRSF000615">
    <property type="entry name" value="TyrPK_CSF1-R"/>
    <property type="match status" value="1"/>
</dbReference>
<keyword evidence="16 27" id="KW-0067">ATP-binding</keyword>
<keyword evidence="19" id="KW-0829">Tyrosine-protein kinase</keyword>
<dbReference type="EC" id="2.7.10.1" evidence="4"/>
<feature type="domain" description="Ig-like" evidence="35">
    <location>
        <begin position="583"/>
        <end position="684"/>
    </location>
</feature>
<evidence type="ECO:0000256" key="15">
    <source>
        <dbReference type="ARBA" id="ARBA00022777"/>
    </source>
</evidence>
<evidence type="ECO:0000256" key="11">
    <source>
        <dbReference type="ARBA" id="ARBA00022692"/>
    </source>
</evidence>
<evidence type="ECO:0000256" key="20">
    <source>
        <dbReference type="ARBA" id="ARBA00023157"/>
    </source>
</evidence>
<keyword evidence="10" id="KW-0808">Transferase</keyword>
<dbReference type="SMART" id="SM00408">
    <property type="entry name" value="IGc2"/>
    <property type="match status" value="3"/>
</dbReference>
<evidence type="ECO:0000256" key="9">
    <source>
        <dbReference type="ARBA" id="ARBA00022657"/>
    </source>
</evidence>
<evidence type="ECO:0000256" key="33">
    <source>
        <dbReference type="SAM" id="SignalP"/>
    </source>
</evidence>
<sequence>MKKAFTFSVWIWFVVVCKSGLVQGFSMTAPTLNISGTEYSLDVSNTLTITCRGQRPLGWSWPGKPAVEDNTKSASYRSEELGGRIVSIRECDGSERDQYCKTFMLMGARANDTGYYRCFYHFIEPIVDGTTATSIYVFVKDFQNPFVNTSPNGTQISPVLIVNSPRVTVPCPVSIPFLNVTLRLGLTSKTLYPDGKDVIWNNKEGMIVSRHKIEDLLYVSCETVISGIQYKTSPYFIQVTGQVIYKFTLKPNRTELVAGKRLVLNCTVEAEFNVVVDFQWEYPGKRRMADRAVISSQKRELNEGLELSSTVVINNITTAEQGIYICRANNGFDIKERTAEVIVHEKPFIHVDYNTSPIIEATVGQKNVYLPLRYRAYPQPEFKVYKNGKSINKSPSFNKVKLSRMGLMIGDVTEQEAGNYTVVLRNSRAKLEERLHLQLVVNVPPQIHEKEVASPTNIYPRGSRQTLTCTAYGIPAPVKIQWSWRPWGPCGLKSYRSLGRATMMRRPRDRTPECRNWRDISTGSAINRIESIETSTEILEGRNKTVSKLVILAANISVMYNCSAFNKVGRDDRVIYFYVTSIPEGFGIDLQPSEIPVEGEDVKLRCNADNYTYENLRWYRLLPSALEGELGDPPVLECKSMHLFAKEMKGVMMLDSLMKGVALELQIPSITLHDEGDYVCEVQNKKTGEKHCHRKYILVRAQEMPSLLVNLTDTSVNISDSIHMNCKASGTPHPTVIWFKDEKPLHEVSGVILSEQNQMLTIQRAQEEDAGLYKCFACNSKGCVNSSATISVEGGDDKSNIEVVILVGTGVIAVFFWVLLILIFCNVKRTSPADIKTGYLSIIMDPDEIPLDEQCEYLPYDSSKWEFPRDRLRLGKTLGHGAFGKVVEASAFGIDKSSSCKTVAVKMLKDGATANEHKALMSELKILIHIGNHLNVVNLLGACTKANGPLMVIVEYCKYGNLSNYLRSKREDFIPYRDRAPKMRNQVISMVEVVKGLDNRSQACPSENAICKRTAVEKILCHPEELVEVDDLWQCPLTLVDLICYSFQVARGMEFLASRKCIHRDLAARNILLSENNVVKICDFGLARDIYKDPDYVRKGNARLPLKWMAPESIFDKVYTTQSDVWSFGVLLWEIFSLGVSPYPGVQINEEFCQRLREGTRMRAPEYATAEIYRIMLSSWQGEPKDRPTFSDLVELLGDLLQANVQQDGKDYIPLSMLQCTEDDLCFSQPRSSMSHGDDKGSKARLRCDSIGPRYYNCVSFSGHISGESQIKCPSRVKTFEDVPVEETMQTMQNDNQTDSGMVLASEELEKIEIKHKKQMVFRKPSSKHTDLVSEFCRRPDRCRCRSALHPEASGQTIHSNDYGHLLHGAQEHKGWSTQRMDPTTSENTSSF</sequence>
<dbReference type="InterPro" id="IPR013098">
    <property type="entry name" value="Ig_I-set"/>
</dbReference>
<dbReference type="PANTHER" id="PTHR24416">
    <property type="entry name" value="TYROSINE-PROTEIN KINASE RECEPTOR"/>
    <property type="match status" value="1"/>
</dbReference>
<dbReference type="InterPro" id="IPR003599">
    <property type="entry name" value="Ig_sub"/>
</dbReference>
<dbReference type="InterPro" id="IPR055238">
    <property type="entry name" value="VEGFR1-3_N_Ig-like"/>
</dbReference>
<dbReference type="FunFam" id="2.60.40.10:FF:000143">
    <property type="entry name" value="Vascular endothelial growth factor receptor 3"/>
    <property type="match status" value="1"/>
</dbReference>
<feature type="signal peptide" evidence="33">
    <location>
        <begin position="1"/>
        <end position="24"/>
    </location>
</feature>
<dbReference type="GO" id="GO:0043408">
    <property type="term" value="P:regulation of MAPK cascade"/>
    <property type="evidence" value="ECO:0007669"/>
    <property type="project" value="TreeGrafter"/>
</dbReference>
<dbReference type="InterPro" id="IPR011009">
    <property type="entry name" value="Kinase-like_dom_sf"/>
</dbReference>
<dbReference type="InterPro" id="IPR007110">
    <property type="entry name" value="Ig-like_dom"/>
</dbReference>
<dbReference type="Gene3D" id="2.60.40.10">
    <property type="entry name" value="Immunoglobulins"/>
    <property type="match status" value="7"/>
</dbReference>
<dbReference type="PROSITE" id="PS00240">
    <property type="entry name" value="RECEPTOR_TYR_KIN_III"/>
    <property type="match status" value="1"/>
</dbReference>
<gene>
    <name evidence="36" type="ORF">chiPu_0014180</name>
</gene>
<keyword evidence="18 32" id="KW-0472">Membrane</keyword>
<evidence type="ECO:0000256" key="16">
    <source>
        <dbReference type="ARBA" id="ARBA00022840"/>
    </source>
</evidence>
<dbReference type="FunFam" id="3.30.200.20:FF:000041">
    <property type="entry name" value="Vascular endothelial growth factor receptor 2"/>
    <property type="match status" value="1"/>
</dbReference>
<feature type="binding site" evidence="28">
    <location>
        <position position="1083"/>
    </location>
    <ligand>
        <name>Mg(2+)</name>
        <dbReference type="ChEBI" id="CHEBI:18420"/>
    </ligand>
</feature>
<dbReference type="Pfam" id="PF07679">
    <property type="entry name" value="I-set"/>
    <property type="match status" value="1"/>
</dbReference>
<evidence type="ECO:0000259" key="34">
    <source>
        <dbReference type="PROSITE" id="PS50011"/>
    </source>
</evidence>
<keyword evidence="28" id="KW-0460">Magnesium</keyword>
<dbReference type="InterPro" id="IPR041348">
    <property type="entry name" value="VEGFR-2_TMD"/>
</dbReference>
<evidence type="ECO:0000256" key="3">
    <source>
        <dbReference type="ARBA" id="ARBA00004496"/>
    </source>
</evidence>
<keyword evidence="7" id="KW-0963">Cytoplasm</keyword>
<dbReference type="GO" id="GO:0004714">
    <property type="term" value="F:transmembrane receptor protein tyrosine kinase activity"/>
    <property type="evidence" value="ECO:0007669"/>
    <property type="project" value="UniProtKB-EC"/>
</dbReference>
<protein>
    <recommendedName>
        <fullName evidence="5">Vascular endothelial growth factor receptor 3</fullName>
        <ecNumber evidence="4">2.7.10.1</ecNumber>
    </recommendedName>
</protein>
<keyword evidence="14 27" id="KW-0547">Nucleotide-binding</keyword>
<evidence type="ECO:0000256" key="10">
    <source>
        <dbReference type="ARBA" id="ARBA00022679"/>
    </source>
</evidence>
<evidence type="ECO:0000256" key="29">
    <source>
        <dbReference type="PROSITE-ProRule" id="PRU10141"/>
    </source>
</evidence>
<keyword evidence="22" id="KW-0325">Glycoprotein</keyword>
<dbReference type="SMART" id="SM00409">
    <property type="entry name" value="IG"/>
    <property type="match status" value="6"/>
</dbReference>
<keyword evidence="20" id="KW-1015">Disulfide bond</keyword>
<evidence type="ECO:0000256" key="21">
    <source>
        <dbReference type="ARBA" id="ARBA00023170"/>
    </source>
</evidence>
<accession>A0A401SZ88</accession>
<feature type="transmembrane region" description="Helical" evidence="32">
    <location>
        <begin position="803"/>
        <end position="827"/>
    </location>
</feature>
<evidence type="ECO:0000256" key="23">
    <source>
        <dbReference type="ARBA" id="ARBA00023242"/>
    </source>
</evidence>
<feature type="active site" description="Proton acceptor" evidence="26">
    <location>
        <position position="1065"/>
    </location>
</feature>
<dbReference type="PROSITE" id="PS50835">
    <property type="entry name" value="IG_LIKE"/>
    <property type="match status" value="4"/>
</dbReference>
<dbReference type="GO" id="GO:0048010">
    <property type="term" value="P:vascular endothelial growth factor receptor signaling pathway"/>
    <property type="evidence" value="ECO:0007669"/>
    <property type="project" value="TreeGrafter"/>
</dbReference>
<evidence type="ECO:0000256" key="8">
    <source>
        <dbReference type="ARBA" id="ARBA00022553"/>
    </source>
</evidence>
<feature type="binding site" evidence="27 29">
    <location>
        <position position="906"/>
    </location>
    <ligand>
        <name>ATP</name>
        <dbReference type="ChEBI" id="CHEBI:30616"/>
    </ligand>
</feature>
<keyword evidence="9" id="KW-0037">Angiogenesis</keyword>
<dbReference type="Pfam" id="PF21339">
    <property type="entry name" value="VEGFR-1-like_Ig-like"/>
    <property type="match status" value="1"/>
</dbReference>
<evidence type="ECO:0000256" key="6">
    <source>
        <dbReference type="ARBA" id="ARBA00022475"/>
    </source>
</evidence>
<keyword evidence="23" id="KW-0539">Nucleus</keyword>
<dbReference type="InterPro" id="IPR008266">
    <property type="entry name" value="Tyr_kinase_AS"/>
</dbReference>
<feature type="binding site" evidence="27">
    <location>
        <begin position="879"/>
        <end position="886"/>
    </location>
    <ligand>
        <name>ATP</name>
        <dbReference type="ChEBI" id="CHEBI:30616"/>
    </ligand>
</feature>
<dbReference type="OMA" id="WDDRQGM"/>
<dbReference type="Proteomes" id="UP000287033">
    <property type="component" value="Unassembled WGS sequence"/>
</dbReference>
<feature type="binding site" evidence="28">
    <location>
        <position position="1070"/>
    </location>
    <ligand>
        <name>Mg(2+)</name>
        <dbReference type="ChEBI" id="CHEBI:18420"/>
    </ligand>
</feature>
<name>A0A401SZ88_CHIPU</name>
<dbReference type="Pfam" id="PF17988">
    <property type="entry name" value="VEGFR-2_TMD"/>
    <property type="match status" value="1"/>
</dbReference>
<dbReference type="GO" id="GO:0005886">
    <property type="term" value="C:plasma membrane"/>
    <property type="evidence" value="ECO:0007669"/>
    <property type="project" value="UniProtKB-SubCell"/>
</dbReference>
<organism evidence="36 37">
    <name type="scientific">Chiloscyllium punctatum</name>
    <name type="common">Brownbanded bambooshark</name>
    <name type="synonym">Hemiscyllium punctatum</name>
    <dbReference type="NCBI Taxonomy" id="137246"/>
    <lineage>
        <taxon>Eukaryota</taxon>
        <taxon>Metazoa</taxon>
        <taxon>Chordata</taxon>
        <taxon>Craniata</taxon>
        <taxon>Vertebrata</taxon>
        <taxon>Chondrichthyes</taxon>
        <taxon>Elasmobranchii</taxon>
        <taxon>Galeomorphii</taxon>
        <taxon>Galeoidea</taxon>
        <taxon>Orectolobiformes</taxon>
        <taxon>Hemiscylliidae</taxon>
        <taxon>Chiloscyllium</taxon>
    </lineage>
</organism>
<evidence type="ECO:0000256" key="2">
    <source>
        <dbReference type="ARBA" id="ARBA00004251"/>
    </source>
</evidence>
<dbReference type="FunFam" id="2.60.40.10:FF:000247">
    <property type="entry name" value="Vascular endothelial growth factor receptor 3"/>
    <property type="match status" value="1"/>
</dbReference>
<feature type="region of interest" description="Disordered" evidence="31">
    <location>
        <begin position="1372"/>
        <end position="1392"/>
    </location>
</feature>
<keyword evidence="13" id="KW-0677">Repeat</keyword>
<feature type="domain" description="Ig-like" evidence="35">
    <location>
        <begin position="445"/>
        <end position="482"/>
    </location>
</feature>
<dbReference type="PRINTS" id="PR01835">
    <property type="entry name" value="VEGFRECEPTR3"/>
</dbReference>
<evidence type="ECO:0000256" key="27">
    <source>
        <dbReference type="PIRSR" id="PIRSR000615-2"/>
    </source>
</evidence>
<dbReference type="EMBL" id="BEZZ01000733">
    <property type="protein sequence ID" value="GCC35693.1"/>
    <property type="molecule type" value="Genomic_DNA"/>
</dbReference>
<feature type="domain" description="Protein kinase" evidence="34">
    <location>
        <begin position="872"/>
        <end position="1201"/>
    </location>
</feature>
<dbReference type="PROSITE" id="PS00107">
    <property type="entry name" value="PROTEIN_KINASE_ATP"/>
    <property type="match status" value="1"/>
</dbReference>
<reference evidence="36 37" key="1">
    <citation type="journal article" date="2018" name="Nat. Ecol. Evol.">
        <title>Shark genomes provide insights into elasmobranch evolution and the origin of vertebrates.</title>
        <authorList>
            <person name="Hara Y"/>
            <person name="Yamaguchi K"/>
            <person name="Onimaru K"/>
            <person name="Kadota M"/>
            <person name="Koyanagi M"/>
            <person name="Keeley SD"/>
            <person name="Tatsumi K"/>
            <person name="Tanaka K"/>
            <person name="Motone F"/>
            <person name="Kageyama Y"/>
            <person name="Nozu R"/>
            <person name="Adachi N"/>
            <person name="Nishimura O"/>
            <person name="Nakagawa R"/>
            <person name="Tanegashima C"/>
            <person name="Kiyatake I"/>
            <person name="Matsumoto R"/>
            <person name="Murakumo K"/>
            <person name="Nishida K"/>
            <person name="Terakita A"/>
            <person name="Kuratani S"/>
            <person name="Sato K"/>
            <person name="Hyodo S Kuraku.S."/>
        </authorList>
    </citation>
    <scope>NUCLEOTIDE SEQUENCE [LARGE SCALE GENOMIC DNA]</scope>
</reference>
<comment type="catalytic activity">
    <reaction evidence="25">
        <text>L-tyrosyl-[protein] + ATP = O-phospho-L-tyrosyl-[protein] + ADP + H(+)</text>
        <dbReference type="Rhea" id="RHEA:10596"/>
        <dbReference type="Rhea" id="RHEA-COMP:10136"/>
        <dbReference type="Rhea" id="RHEA-COMP:20101"/>
        <dbReference type="ChEBI" id="CHEBI:15378"/>
        <dbReference type="ChEBI" id="CHEBI:30616"/>
        <dbReference type="ChEBI" id="CHEBI:46858"/>
        <dbReference type="ChEBI" id="CHEBI:61978"/>
        <dbReference type="ChEBI" id="CHEBI:456216"/>
        <dbReference type="EC" id="2.7.10.1"/>
    </reaction>
</comment>
<dbReference type="Pfam" id="PF22854">
    <property type="entry name" value="VEGFR1-3_N_Ig-like"/>
    <property type="match status" value="1"/>
</dbReference>
<dbReference type="PRINTS" id="PR01832">
    <property type="entry name" value="VEGFRECEPTOR"/>
</dbReference>
<evidence type="ECO:0000256" key="26">
    <source>
        <dbReference type="PIRSR" id="PIRSR000615-1"/>
    </source>
</evidence>
<dbReference type="Gene3D" id="1.10.510.10">
    <property type="entry name" value="Transferase(Phosphotransferase) domain 1"/>
    <property type="match status" value="1"/>
</dbReference>
<dbReference type="InterPro" id="IPR000719">
    <property type="entry name" value="Prot_kinase_dom"/>
</dbReference>
<dbReference type="Pfam" id="PF22971">
    <property type="entry name" value="Ig_VEGFR-1-like_5th"/>
    <property type="match status" value="1"/>
</dbReference>
<dbReference type="InterPro" id="IPR001824">
    <property type="entry name" value="Tyr_kinase_rcpt_3_CS"/>
</dbReference>
<dbReference type="PROSITE" id="PS00109">
    <property type="entry name" value="PROTEIN_KINASE_TYR"/>
    <property type="match status" value="1"/>
</dbReference>
<evidence type="ECO:0000313" key="36">
    <source>
        <dbReference type="EMBL" id="GCC35693.1"/>
    </source>
</evidence>
<dbReference type="GO" id="GO:0005737">
    <property type="term" value="C:cytoplasm"/>
    <property type="evidence" value="ECO:0007669"/>
    <property type="project" value="UniProtKB-SubCell"/>
</dbReference>
<dbReference type="Pfam" id="PF07714">
    <property type="entry name" value="PK_Tyr_Ser-Thr"/>
    <property type="match status" value="1"/>
</dbReference>
<feature type="domain" description="Ig-like" evidence="35">
    <location>
        <begin position="234"/>
        <end position="342"/>
    </location>
</feature>
<dbReference type="PROSITE" id="PS50011">
    <property type="entry name" value="PROTEIN_KINASE_DOM"/>
    <property type="match status" value="1"/>
</dbReference>
<dbReference type="PANTHER" id="PTHR24416:SF49">
    <property type="entry name" value="VASCULAR ENDOTHELIAL GROWTH FACTOR RECEPTOR 3"/>
    <property type="match status" value="1"/>
</dbReference>
<comment type="similarity">
    <text evidence="30">Belongs to the protein kinase superfamily. Tyr protein kinase family. CSF-1/PDGF receptor subfamily.</text>
</comment>
<dbReference type="InterPro" id="IPR050122">
    <property type="entry name" value="RTK"/>
</dbReference>
<comment type="caution">
    <text evidence="36">The sequence shown here is derived from an EMBL/GenBank/DDBJ whole genome shotgun (WGS) entry which is preliminary data.</text>
</comment>
<dbReference type="InterPro" id="IPR013783">
    <property type="entry name" value="Ig-like_fold"/>
</dbReference>
<dbReference type="FunFam" id="2.60.40.10:FF:000532">
    <property type="entry name" value="Vascular endothelial growth factor receptor 2"/>
    <property type="match status" value="1"/>
</dbReference>
<dbReference type="FunFam" id="1.10.510.10:FF:000077">
    <property type="entry name" value="Vascular endothelial growth factor receptor 2"/>
    <property type="match status" value="1"/>
</dbReference>
<feature type="compositionally biased region" description="Polar residues" evidence="31">
    <location>
        <begin position="1376"/>
        <end position="1392"/>
    </location>
</feature>
<evidence type="ECO:0000259" key="35">
    <source>
        <dbReference type="PROSITE" id="PS50835"/>
    </source>
</evidence>
<dbReference type="GO" id="GO:0046872">
    <property type="term" value="F:metal ion binding"/>
    <property type="evidence" value="ECO:0007669"/>
    <property type="project" value="UniProtKB-KW"/>
</dbReference>
<feature type="chain" id="PRO_5019364116" description="Vascular endothelial growth factor receptor 3" evidence="33">
    <location>
        <begin position="25"/>
        <end position="1392"/>
    </location>
</feature>
<dbReference type="SUPFAM" id="SSF56112">
    <property type="entry name" value="Protein kinase-like (PK-like)"/>
    <property type="match status" value="1"/>
</dbReference>
<evidence type="ECO:0000256" key="24">
    <source>
        <dbReference type="ARBA" id="ARBA00023319"/>
    </source>
</evidence>
<evidence type="ECO:0000256" key="7">
    <source>
        <dbReference type="ARBA" id="ARBA00022490"/>
    </source>
</evidence>
<evidence type="ECO:0000256" key="25">
    <source>
        <dbReference type="ARBA" id="ARBA00051243"/>
    </source>
</evidence>
<evidence type="ECO:0000256" key="5">
    <source>
        <dbReference type="ARBA" id="ARBA00022258"/>
    </source>
</evidence>
<evidence type="ECO:0000256" key="32">
    <source>
        <dbReference type="SAM" id="Phobius"/>
    </source>
</evidence>
<keyword evidence="6" id="KW-1003">Cell membrane</keyword>
<keyword evidence="24 30" id="KW-0393">Immunoglobulin domain</keyword>
<dbReference type="InterPro" id="IPR003598">
    <property type="entry name" value="Ig_sub2"/>
</dbReference>
<keyword evidence="17 32" id="KW-1133">Transmembrane helix</keyword>
<dbReference type="InterPro" id="IPR036179">
    <property type="entry name" value="Ig-like_dom_sf"/>
</dbReference>
<dbReference type="OrthoDB" id="9873386at2759"/>
<keyword evidence="11 30" id="KW-0812">Transmembrane</keyword>
<feature type="domain" description="Ig-like" evidence="35">
    <location>
        <begin position="705"/>
        <end position="791"/>
    </location>
</feature>
<keyword evidence="8" id="KW-0597">Phosphoprotein</keyword>
<comment type="subcellular location">
    <subcellularLocation>
        <location evidence="2">Cell membrane</location>
        <topology evidence="2">Single-pass type I membrane protein</topology>
    </subcellularLocation>
    <subcellularLocation>
        <location evidence="3">Cytoplasm</location>
    </subcellularLocation>
    <subcellularLocation>
        <location evidence="30">Membrane</location>
        <topology evidence="30">Single-pass type I membrane protein</topology>
    </subcellularLocation>
    <subcellularLocation>
        <location evidence="1">Nucleus</location>
    </subcellularLocation>
</comment>
<evidence type="ECO:0000256" key="22">
    <source>
        <dbReference type="ARBA" id="ARBA00023180"/>
    </source>
</evidence>
<dbReference type="GO" id="GO:0043235">
    <property type="term" value="C:receptor complex"/>
    <property type="evidence" value="ECO:0007669"/>
    <property type="project" value="TreeGrafter"/>
</dbReference>
<evidence type="ECO:0000256" key="18">
    <source>
        <dbReference type="ARBA" id="ARBA00023136"/>
    </source>
</evidence>
<keyword evidence="15" id="KW-0418">Kinase</keyword>
<dbReference type="InterPro" id="IPR020635">
    <property type="entry name" value="Tyr_kinase_cat_dom"/>
</dbReference>
<evidence type="ECO:0000256" key="1">
    <source>
        <dbReference type="ARBA" id="ARBA00004123"/>
    </source>
</evidence>